<evidence type="ECO:0000256" key="5">
    <source>
        <dbReference type="ARBA" id="ARBA00022679"/>
    </source>
</evidence>
<dbReference type="PANTHER" id="PTHR36203:SF1">
    <property type="entry name" value="ASCORBATE-SPECIFIC PTS SYSTEM EIIA COMPONENT"/>
    <property type="match status" value="1"/>
</dbReference>
<keyword evidence="2" id="KW-0813">Transport</keyword>
<dbReference type="RefSeq" id="WP_133334196.1">
    <property type="nucleotide sequence ID" value="NZ_SMYO01000004.1"/>
</dbReference>
<keyword evidence="12" id="KW-0762">Sugar transport</keyword>
<dbReference type="Proteomes" id="UP000295132">
    <property type="component" value="Unassembled WGS sequence"/>
</dbReference>
<evidence type="ECO:0000259" key="11">
    <source>
        <dbReference type="PROSITE" id="PS51094"/>
    </source>
</evidence>
<dbReference type="CDD" id="cd00211">
    <property type="entry name" value="PTS_IIA_fru"/>
    <property type="match status" value="1"/>
</dbReference>
<evidence type="ECO:0000256" key="8">
    <source>
        <dbReference type="ARBA" id="ARBA00037387"/>
    </source>
</evidence>
<dbReference type="InterPro" id="IPR002178">
    <property type="entry name" value="PTS_EIIA_type-2_dom"/>
</dbReference>
<dbReference type="GO" id="GO:0009401">
    <property type="term" value="P:phosphoenolpyruvate-dependent sugar phosphotransferase system"/>
    <property type="evidence" value="ECO:0007669"/>
    <property type="project" value="UniProtKB-KW"/>
</dbReference>
<dbReference type="SUPFAM" id="SSF55804">
    <property type="entry name" value="Phoshotransferase/anion transport protein"/>
    <property type="match status" value="1"/>
</dbReference>
<dbReference type="GO" id="GO:0016301">
    <property type="term" value="F:kinase activity"/>
    <property type="evidence" value="ECO:0007669"/>
    <property type="project" value="UniProtKB-KW"/>
</dbReference>
<comment type="caution">
    <text evidence="12">The sequence shown here is derived from an EMBL/GenBank/DDBJ whole genome shotgun (WGS) entry which is preliminary data.</text>
</comment>
<evidence type="ECO:0000256" key="2">
    <source>
        <dbReference type="ARBA" id="ARBA00022448"/>
    </source>
</evidence>
<reference evidence="12 13" key="1">
    <citation type="submission" date="2019-03" db="EMBL/GenBank/DDBJ databases">
        <title>Bacillus niacini sp. nov. a Nicotinate-Metabolizing Mesophile Isolated from Soil.</title>
        <authorList>
            <person name="Zhang G."/>
        </authorList>
    </citation>
    <scope>NUCLEOTIDE SEQUENCE [LARGE SCALE GENOMIC DNA]</scope>
    <source>
        <strain evidence="12 13">WN066</strain>
    </source>
</reference>
<dbReference type="InterPro" id="IPR016152">
    <property type="entry name" value="PTrfase/Anion_transptr"/>
</dbReference>
<name>A0A4R5VSZ1_9BACI</name>
<accession>A0A4R5VSZ1</accession>
<keyword evidence="7" id="KW-0418">Kinase</keyword>
<evidence type="ECO:0000256" key="1">
    <source>
        <dbReference type="ARBA" id="ARBA00004496"/>
    </source>
</evidence>
<evidence type="ECO:0000256" key="9">
    <source>
        <dbReference type="ARBA" id="ARBA00041175"/>
    </source>
</evidence>
<evidence type="ECO:0000313" key="13">
    <source>
        <dbReference type="Proteomes" id="UP000295132"/>
    </source>
</evidence>
<dbReference type="PROSITE" id="PS51094">
    <property type="entry name" value="PTS_EIIA_TYPE_2"/>
    <property type="match status" value="1"/>
</dbReference>
<sequence>MLDVLLTEKTVQVRSRVGDWVEAIRIASNPLVADGSVTGGYVQSMIDNVKSLGPYIVIVPQIAIPHARPEQGVKKLSMSMLCLENPVSFSEKEEHQVRLVIVLAAIDHEQHLQALSELVTLLADEDKVVQIMSASTSEEVLSVVHGA</sequence>
<evidence type="ECO:0000256" key="6">
    <source>
        <dbReference type="ARBA" id="ARBA00022683"/>
    </source>
</evidence>
<dbReference type="AlphaFoldDB" id="A0A4R5VSZ1"/>
<protein>
    <recommendedName>
        <fullName evidence="9">Ascorbate-specific PTS system EIIA component</fullName>
    </recommendedName>
    <alternativeName>
        <fullName evidence="10">Ascorbate-specific phosphotransferase enzyme IIA component</fullName>
    </alternativeName>
</protein>
<keyword evidence="4" id="KW-0597">Phosphoprotein</keyword>
<evidence type="ECO:0000256" key="4">
    <source>
        <dbReference type="ARBA" id="ARBA00022553"/>
    </source>
</evidence>
<evidence type="ECO:0000256" key="10">
    <source>
        <dbReference type="ARBA" id="ARBA00042072"/>
    </source>
</evidence>
<gene>
    <name evidence="12" type="ORF">E2K98_08310</name>
</gene>
<dbReference type="EMBL" id="SMYO01000004">
    <property type="protein sequence ID" value="TDK62062.1"/>
    <property type="molecule type" value="Genomic_DNA"/>
</dbReference>
<organism evidence="12 13">
    <name type="scientific">Bacillus salipaludis</name>
    <dbReference type="NCBI Taxonomy" id="2547811"/>
    <lineage>
        <taxon>Bacteria</taxon>
        <taxon>Bacillati</taxon>
        <taxon>Bacillota</taxon>
        <taxon>Bacilli</taxon>
        <taxon>Bacillales</taxon>
        <taxon>Bacillaceae</taxon>
        <taxon>Bacillus</taxon>
    </lineage>
</organism>
<dbReference type="PANTHER" id="PTHR36203">
    <property type="entry name" value="ASCORBATE-SPECIFIC PTS SYSTEM EIIA COMPONENT"/>
    <property type="match status" value="1"/>
</dbReference>
<keyword evidence="5" id="KW-0808">Transferase</keyword>
<keyword evidence="6" id="KW-0598">Phosphotransferase system</keyword>
<dbReference type="GO" id="GO:0005737">
    <property type="term" value="C:cytoplasm"/>
    <property type="evidence" value="ECO:0007669"/>
    <property type="project" value="UniProtKB-SubCell"/>
</dbReference>
<proteinExistence type="predicted"/>
<evidence type="ECO:0000256" key="7">
    <source>
        <dbReference type="ARBA" id="ARBA00022777"/>
    </source>
</evidence>
<dbReference type="InterPro" id="IPR051351">
    <property type="entry name" value="Ascorbate-PTS_EIIA_comp"/>
</dbReference>
<comment type="function">
    <text evidence="8">The phosphoenolpyruvate-dependent sugar phosphotransferase system (sugar PTS), a major carbohydrate active transport system, catalyzes the phosphorylation of incoming sugar substrates concomitantly with their translocation across the cell membrane. The enzyme II UlaABC PTS system is involved in ascorbate transport.</text>
</comment>
<keyword evidence="3" id="KW-0963">Cytoplasm</keyword>
<evidence type="ECO:0000256" key="3">
    <source>
        <dbReference type="ARBA" id="ARBA00022490"/>
    </source>
</evidence>
<dbReference type="Gene3D" id="3.40.930.10">
    <property type="entry name" value="Mannitol-specific EII, Chain A"/>
    <property type="match status" value="1"/>
</dbReference>
<dbReference type="Pfam" id="PF00359">
    <property type="entry name" value="PTS_EIIA_2"/>
    <property type="match status" value="1"/>
</dbReference>
<comment type="subcellular location">
    <subcellularLocation>
        <location evidence="1">Cytoplasm</location>
    </subcellularLocation>
</comment>
<feature type="domain" description="PTS EIIA type-2" evidence="11">
    <location>
        <begin position="4"/>
        <end position="147"/>
    </location>
</feature>
<evidence type="ECO:0000313" key="12">
    <source>
        <dbReference type="EMBL" id="TDK62062.1"/>
    </source>
</evidence>